<gene>
    <name evidence="1" type="ORF">BN9_026820</name>
</gene>
<evidence type="ECO:0000313" key="1">
    <source>
        <dbReference type="EMBL" id="CCI41898.1"/>
    </source>
</evidence>
<proteinExistence type="predicted"/>
<organism evidence="1 2">
    <name type="scientific">Albugo candida</name>
    <dbReference type="NCBI Taxonomy" id="65357"/>
    <lineage>
        <taxon>Eukaryota</taxon>
        <taxon>Sar</taxon>
        <taxon>Stramenopiles</taxon>
        <taxon>Oomycota</taxon>
        <taxon>Peronosporomycetes</taxon>
        <taxon>Albuginales</taxon>
        <taxon>Albuginaceae</taxon>
        <taxon>Albugo</taxon>
    </lineage>
</organism>
<comment type="caution">
    <text evidence="1">The sequence shown here is derived from an EMBL/GenBank/DDBJ whole genome shotgun (WGS) entry which is preliminary data.</text>
</comment>
<reference evidence="1 2" key="1">
    <citation type="submission" date="2012-05" db="EMBL/GenBank/DDBJ databases">
        <title>Recombination and specialization in a pathogen metapopulation.</title>
        <authorList>
            <person name="Gardiner A."/>
            <person name="Kemen E."/>
            <person name="Schultz-Larsen T."/>
            <person name="MacLean D."/>
            <person name="Van Oosterhout C."/>
            <person name="Jones J.D.G."/>
        </authorList>
    </citation>
    <scope>NUCLEOTIDE SEQUENCE [LARGE SCALE GENOMIC DNA]</scope>
    <source>
        <strain evidence="1 2">Ac Nc2</strain>
    </source>
</reference>
<sequence>MQIITISIVATIYATIPVQCEEETHRTAARLRGGIDDILGHSTAVINKNNAVVGNNIGVVQSNILATQNDKFHFEQSIEDVIANSPNLDTATVSKNIIRAVSQKSPNTLTLSRAQAVVNAARGDRSMLRDRIMDLMTAVGTEEGNDDEVGV</sequence>
<protein>
    <submittedName>
        <fullName evidence="1">Uncharacterized protein</fullName>
    </submittedName>
</protein>
<accession>A0A024G5V5</accession>
<dbReference type="Proteomes" id="UP000053237">
    <property type="component" value="Unassembled WGS sequence"/>
</dbReference>
<dbReference type="EMBL" id="CAIX01000026">
    <property type="protein sequence ID" value="CCI41898.1"/>
    <property type="molecule type" value="Genomic_DNA"/>
</dbReference>
<name>A0A024G5V5_9STRA</name>
<dbReference type="InParanoid" id="A0A024G5V5"/>
<evidence type="ECO:0000313" key="2">
    <source>
        <dbReference type="Proteomes" id="UP000053237"/>
    </source>
</evidence>
<dbReference type="AlphaFoldDB" id="A0A024G5V5"/>
<dbReference type="OrthoDB" id="167011at2759"/>
<keyword evidence="2" id="KW-1185">Reference proteome</keyword>